<dbReference type="SUPFAM" id="SSF53448">
    <property type="entry name" value="Nucleotide-diphospho-sugar transferases"/>
    <property type="match status" value="1"/>
</dbReference>
<evidence type="ECO:0000256" key="3">
    <source>
        <dbReference type="ARBA" id="ARBA00022676"/>
    </source>
</evidence>
<dbReference type="PANTHER" id="PTHR43179">
    <property type="entry name" value="RHAMNOSYLTRANSFERASE WBBL"/>
    <property type="match status" value="1"/>
</dbReference>
<dbReference type="CDD" id="cd00761">
    <property type="entry name" value="Glyco_tranf_GTA_type"/>
    <property type="match status" value="1"/>
</dbReference>
<dbReference type="PANTHER" id="PTHR43179:SF12">
    <property type="entry name" value="GALACTOFURANOSYLTRANSFERASE GLFT2"/>
    <property type="match status" value="1"/>
</dbReference>
<comment type="similarity">
    <text evidence="2">Belongs to the glycosyltransferase 2 family.</text>
</comment>
<evidence type="ECO:0000256" key="1">
    <source>
        <dbReference type="ARBA" id="ARBA00004776"/>
    </source>
</evidence>
<evidence type="ECO:0000256" key="2">
    <source>
        <dbReference type="ARBA" id="ARBA00006739"/>
    </source>
</evidence>
<evidence type="ECO:0000256" key="4">
    <source>
        <dbReference type="ARBA" id="ARBA00022679"/>
    </source>
</evidence>
<evidence type="ECO:0000313" key="8">
    <source>
        <dbReference type="Proteomes" id="UP000467252"/>
    </source>
</evidence>
<dbReference type="AlphaFoldDB" id="A0A7I7UL73"/>
<comment type="pathway">
    <text evidence="1">Cell wall biogenesis; cell wall polysaccharide biosynthesis.</text>
</comment>
<dbReference type="EMBL" id="AP022599">
    <property type="protein sequence ID" value="BBY82135.1"/>
    <property type="molecule type" value="Genomic_DNA"/>
</dbReference>
<dbReference type="RefSeq" id="WP_235674598.1">
    <property type="nucleotide sequence ID" value="NZ_AP022599.1"/>
</dbReference>
<evidence type="ECO:0000259" key="6">
    <source>
        <dbReference type="Pfam" id="PF00535"/>
    </source>
</evidence>
<evidence type="ECO:0000313" key="7">
    <source>
        <dbReference type="EMBL" id="BBY82135.1"/>
    </source>
</evidence>
<reference evidence="7 8" key="1">
    <citation type="journal article" date="2019" name="Emerg. Microbes Infect.">
        <title>Comprehensive subspecies identification of 175 nontuberculous mycobacteria species based on 7547 genomic profiles.</title>
        <authorList>
            <person name="Matsumoto Y."/>
            <person name="Kinjo T."/>
            <person name="Motooka D."/>
            <person name="Nabeya D."/>
            <person name="Jung N."/>
            <person name="Uechi K."/>
            <person name="Horii T."/>
            <person name="Iida T."/>
            <person name="Fujita J."/>
            <person name="Nakamura S."/>
        </authorList>
    </citation>
    <scope>NUCLEOTIDE SEQUENCE [LARGE SCALE GENOMIC DNA]</scope>
    <source>
        <strain evidence="7 8">JCM 6370</strain>
    </source>
</reference>
<dbReference type="Pfam" id="PF00535">
    <property type="entry name" value="Glycos_transf_2"/>
    <property type="match status" value="1"/>
</dbReference>
<dbReference type="GO" id="GO:0016757">
    <property type="term" value="F:glycosyltransferase activity"/>
    <property type="evidence" value="ECO:0007669"/>
    <property type="project" value="UniProtKB-KW"/>
</dbReference>
<dbReference type="Proteomes" id="UP000467252">
    <property type="component" value="Chromosome"/>
</dbReference>
<name>A0A7I7UL73_MYCPV</name>
<keyword evidence="3" id="KW-0328">Glycosyltransferase</keyword>
<dbReference type="InterPro" id="IPR029044">
    <property type="entry name" value="Nucleotide-diphossugar_trans"/>
</dbReference>
<proteinExistence type="inferred from homology"/>
<accession>A0A7I7UL73</accession>
<dbReference type="Gene3D" id="3.90.550.10">
    <property type="entry name" value="Spore Coat Polysaccharide Biosynthesis Protein SpsA, Chain A"/>
    <property type="match status" value="1"/>
</dbReference>
<sequence>MPERLPVIAAVPNYNMGDYLRRLLPQLLDRGYDRIFVLDDASTDHSVDVVAEFGDVTLVRAAVNRGASANRNQIIDQVDDDVLIHFIDADMDLKTPDTADVARELAARYAAQGVGVIGGLVSRSDGSQEPHNYGPSFSFRATLTSGLPLLVDRFRHQPRLARTVGRVVKPAIKQWPNVLEAPVPKQTYWLHEGNMLIYSHVLKSVGGYDASMREHEAQDLSIRLEKLGIKRQFDPTIEVVHHYVDVRGKTRLRNQYYAARYIIRKHGLARYLTDR</sequence>
<evidence type="ECO:0000256" key="5">
    <source>
        <dbReference type="ARBA" id="ARBA00023316"/>
    </source>
</evidence>
<protein>
    <submittedName>
        <fullName evidence="7">Glycosyl transferase</fullName>
    </submittedName>
</protein>
<dbReference type="InterPro" id="IPR001173">
    <property type="entry name" value="Glyco_trans_2-like"/>
</dbReference>
<organism evidence="7 8">
    <name type="scientific">Mycolicibacterium pulveris</name>
    <name type="common">Mycobacterium pulveris</name>
    <dbReference type="NCBI Taxonomy" id="36813"/>
    <lineage>
        <taxon>Bacteria</taxon>
        <taxon>Bacillati</taxon>
        <taxon>Actinomycetota</taxon>
        <taxon>Actinomycetes</taxon>
        <taxon>Mycobacteriales</taxon>
        <taxon>Mycobacteriaceae</taxon>
        <taxon>Mycolicibacterium</taxon>
    </lineage>
</organism>
<keyword evidence="4 7" id="KW-0808">Transferase</keyword>
<keyword evidence="5" id="KW-0961">Cell wall biogenesis/degradation</keyword>
<gene>
    <name evidence="7" type="ORF">MPUL_32930</name>
</gene>
<keyword evidence="8" id="KW-1185">Reference proteome</keyword>
<feature type="domain" description="Glycosyltransferase 2-like" evidence="6">
    <location>
        <begin position="10"/>
        <end position="107"/>
    </location>
</feature>
<dbReference type="GO" id="GO:0071555">
    <property type="term" value="P:cell wall organization"/>
    <property type="evidence" value="ECO:0007669"/>
    <property type="project" value="UniProtKB-KW"/>
</dbReference>